<accession>A0ABW5ABK2</accession>
<feature type="chain" id="PRO_5046204704" evidence="2">
    <location>
        <begin position="25"/>
        <end position="160"/>
    </location>
</feature>
<feature type="compositionally biased region" description="Low complexity" evidence="1">
    <location>
        <begin position="135"/>
        <end position="145"/>
    </location>
</feature>
<dbReference type="RefSeq" id="WP_377390952.1">
    <property type="nucleotide sequence ID" value="NZ_JBHUIX010000013.1"/>
</dbReference>
<sequence length="160" mass="15911">MKSALPLFALAALATTSIFGALSAAPINATVSAIPAARTAPVVSAPAAETASQTSANLLFASRPIAAPVAAADTATDTATAPMRLADGHGHGGWFFGMFGDDDDDDDHRGGRHGHHGDHDGRNCPPGAANCAQSPAAAGTTTAPTNGLFTPGTKPQVQSN</sequence>
<organism evidence="3 4">
    <name type="scientific">Rhodobacter lacus</name>
    <dbReference type="NCBI Taxonomy" id="1641972"/>
    <lineage>
        <taxon>Bacteria</taxon>
        <taxon>Pseudomonadati</taxon>
        <taxon>Pseudomonadota</taxon>
        <taxon>Alphaproteobacteria</taxon>
        <taxon>Rhodobacterales</taxon>
        <taxon>Rhodobacter group</taxon>
        <taxon>Rhodobacter</taxon>
    </lineage>
</organism>
<gene>
    <name evidence="3" type="ORF">ACFSM0_12790</name>
</gene>
<feature type="signal peptide" evidence="2">
    <location>
        <begin position="1"/>
        <end position="24"/>
    </location>
</feature>
<feature type="region of interest" description="Disordered" evidence="1">
    <location>
        <begin position="106"/>
        <end position="160"/>
    </location>
</feature>
<keyword evidence="4" id="KW-1185">Reference proteome</keyword>
<protein>
    <submittedName>
        <fullName evidence="3">Uncharacterized protein</fullName>
    </submittedName>
</protein>
<dbReference type="Proteomes" id="UP001597413">
    <property type="component" value="Unassembled WGS sequence"/>
</dbReference>
<evidence type="ECO:0000313" key="3">
    <source>
        <dbReference type="EMBL" id="MFD2174965.1"/>
    </source>
</evidence>
<evidence type="ECO:0000313" key="4">
    <source>
        <dbReference type="Proteomes" id="UP001597413"/>
    </source>
</evidence>
<keyword evidence="2" id="KW-0732">Signal</keyword>
<reference evidence="4" key="1">
    <citation type="journal article" date="2019" name="Int. J. Syst. Evol. Microbiol.">
        <title>The Global Catalogue of Microorganisms (GCM) 10K type strain sequencing project: providing services to taxonomists for standard genome sequencing and annotation.</title>
        <authorList>
            <consortium name="The Broad Institute Genomics Platform"/>
            <consortium name="The Broad Institute Genome Sequencing Center for Infectious Disease"/>
            <person name="Wu L."/>
            <person name="Ma J."/>
        </authorList>
    </citation>
    <scope>NUCLEOTIDE SEQUENCE [LARGE SCALE GENOMIC DNA]</scope>
    <source>
        <strain evidence="4">CCUG 55131</strain>
    </source>
</reference>
<comment type="caution">
    <text evidence="3">The sequence shown here is derived from an EMBL/GenBank/DDBJ whole genome shotgun (WGS) entry which is preliminary data.</text>
</comment>
<dbReference type="EMBL" id="JBHUIX010000013">
    <property type="protein sequence ID" value="MFD2174965.1"/>
    <property type="molecule type" value="Genomic_DNA"/>
</dbReference>
<evidence type="ECO:0000256" key="2">
    <source>
        <dbReference type="SAM" id="SignalP"/>
    </source>
</evidence>
<proteinExistence type="predicted"/>
<name>A0ABW5ABK2_9RHOB</name>
<evidence type="ECO:0000256" key="1">
    <source>
        <dbReference type="SAM" id="MobiDB-lite"/>
    </source>
</evidence>